<dbReference type="PROSITE" id="PS50853">
    <property type="entry name" value="FN3"/>
    <property type="match status" value="10"/>
</dbReference>
<evidence type="ECO:0000313" key="5">
    <source>
        <dbReference type="Proteomes" id="UP000694620"/>
    </source>
</evidence>
<reference evidence="4" key="2">
    <citation type="submission" date="2025-09" db="UniProtKB">
        <authorList>
            <consortium name="Ensembl"/>
        </authorList>
    </citation>
    <scope>IDENTIFICATION</scope>
</reference>
<dbReference type="Pfam" id="PF00041">
    <property type="entry name" value="fn3"/>
    <property type="match status" value="10"/>
</dbReference>
<dbReference type="Ensembl" id="ENSECRT00000034011.1">
    <property type="protein sequence ID" value="ENSECRP00000033284.1"/>
    <property type="gene ID" value="ENSECRG00000022519.1"/>
</dbReference>
<dbReference type="CDD" id="cd00063">
    <property type="entry name" value="FN3"/>
    <property type="match status" value="9"/>
</dbReference>
<dbReference type="InterPro" id="IPR050713">
    <property type="entry name" value="RTP_Phos/Ushers"/>
</dbReference>
<dbReference type="EC" id="3.1.3.48" evidence="1"/>
<feature type="domain" description="Fibronectin type-III" evidence="3">
    <location>
        <begin position="621"/>
        <end position="707"/>
    </location>
</feature>
<protein>
    <recommendedName>
        <fullName evidence="1">protein-tyrosine-phosphatase</fullName>
        <ecNumber evidence="1">3.1.3.48</ecNumber>
    </recommendedName>
</protein>
<dbReference type="PANTHER" id="PTHR46957">
    <property type="entry name" value="CYTOKINE RECEPTOR"/>
    <property type="match status" value="1"/>
</dbReference>
<feature type="domain" description="Fibronectin type-III" evidence="3">
    <location>
        <begin position="116"/>
        <end position="203"/>
    </location>
</feature>
<dbReference type="GeneTree" id="ENSGT00940000156870"/>
<keyword evidence="2" id="KW-1133">Transmembrane helix</keyword>
<reference evidence="4" key="1">
    <citation type="submission" date="2025-08" db="UniProtKB">
        <authorList>
            <consortium name="Ensembl"/>
        </authorList>
    </citation>
    <scope>IDENTIFICATION</scope>
</reference>
<feature type="domain" description="Fibronectin type-III" evidence="3">
    <location>
        <begin position="204"/>
        <end position="286"/>
    </location>
</feature>
<feature type="domain" description="Fibronectin type-III" evidence="3">
    <location>
        <begin position="455"/>
        <end position="538"/>
    </location>
</feature>
<dbReference type="Proteomes" id="UP000694620">
    <property type="component" value="Unassembled WGS sequence"/>
</dbReference>
<evidence type="ECO:0000256" key="2">
    <source>
        <dbReference type="SAM" id="Phobius"/>
    </source>
</evidence>
<sequence length="1164" mass="124295">MELFVTTGGIAFRILLGFFLISNFQVPFVQSQPGPVGNLTVVTSTTSASLSWTTTAQSNVSYIVMVVEANKTSSTNSTSANVTGLIPATRYTFTVSAVAQDNQTVGSNAIIIKYTKPGPVGNLTVVTSTTSASLSWTTPAQSNVSYIVMVVEANKTSSTNSTSANVTGLIPATSYTFTVTAVAQDNQTVGSSATIIKYTIPDTVGNLTVMASTTSATLSWNPPNGGNVTYRVVVVDIDKIFWTNSSFINVTDLSPATSYTFIVTAVTQDNQTEGSNATITKYTMPDTVGNLTVMVSTTSASLSWSPSNGGIVTYRVEVDEIGRILWTNSSYINVMDLIPATYYTFSVTAVALDNQTEGSKVTMKPYTLPDTVGNLTFMASTTSASLSWNPPNGGNVTYRVQVVDIGRILWTNISSINVTDLTPATSYTFSVTAVALDNQTEGSNVTITQYTQPGTVGNLKVIVSNTSAAVFWNPPYGGNVTYKVMVWGNGEIFWTNSSSINVTDLFPATNYTFRVTAVTLDNQTEGISATITRYTLPNVIVNPTSVALSTSSISLNWNQPIGGSVTYKVYLLNNGTVVLTNMPSINVTGLMPATSYRFSVSAVAQDNKTEGNNVTMTQYTKPGPIGNLTVTASSTFALVSWNLLNGSSVTYRVMVVGTSKIFWTNSSSITVTDLIPATNYTFRVTAVALDNQTEGSSATIEQYTLPNVIVNPTSVALSTSSISLSWSPPYGGSVTYRVYLLNSGTVLLTNMPSINVTGLMPATSYRFSVSAVAQDNKTEGNNVTITQYTKPVKVEQLNTTTITETSILLSWHQVQGVNVSYKIIVLDQQSYISTFYTSTSFFNVTGLSSGTSFSFNVTALAADNSTEGYPNTITGCTNAAQVQNADCFGPDNNPVLNITWQPPSGSYSEINISISNTQGLYTAFPSNNFYTVYNLKYAANYTIRITTISCGEKSSDVVLNCKTGISSPPVPSGPLNLNVKVITYQTVTFVFKSFSNENGNIDAYAVIVTSDTGSTTPNNLSLTKTYTDYNNKNTDSYVTAIITPVSEEPTVIIGDGTAYYGYTNGVLAATKAYRIAVAAFTKLTLSGNRASNGNLIDTAKSYFSITQFSNTINIPENPAVIGGAVGGTLAALLILALLTAILFIYWKRRSKKLSSSGNTVPFNK</sequence>
<evidence type="ECO:0000313" key="4">
    <source>
        <dbReference type="Ensembl" id="ENSECRP00000033284.1"/>
    </source>
</evidence>
<dbReference type="Gene3D" id="2.60.40.10">
    <property type="entry name" value="Immunoglobulins"/>
    <property type="match status" value="11"/>
</dbReference>
<proteinExistence type="predicted"/>
<dbReference type="GO" id="GO:0016020">
    <property type="term" value="C:membrane"/>
    <property type="evidence" value="ECO:0007669"/>
    <property type="project" value="UniProtKB-SubCell"/>
</dbReference>
<feature type="domain" description="Fibronectin type-III" evidence="3">
    <location>
        <begin position="287"/>
        <end position="370"/>
    </location>
</feature>
<keyword evidence="2" id="KW-0812">Transmembrane</keyword>
<keyword evidence="5" id="KW-1185">Reference proteome</keyword>
<dbReference type="AlphaFoldDB" id="A0A8C4TNS7"/>
<dbReference type="Pfam" id="PF18861">
    <property type="entry name" value="PTP_tm"/>
    <property type="match status" value="1"/>
</dbReference>
<dbReference type="GO" id="GO:0004725">
    <property type="term" value="F:protein tyrosine phosphatase activity"/>
    <property type="evidence" value="ECO:0007669"/>
    <property type="project" value="UniProtKB-EC"/>
</dbReference>
<dbReference type="InterPro" id="IPR013783">
    <property type="entry name" value="Ig-like_fold"/>
</dbReference>
<dbReference type="SUPFAM" id="SSF49265">
    <property type="entry name" value="Fibronectin type III"/>
    <property type="match status" value="7"/>
</dbReference>
<dbReference type="PANTHER" id="PTHR46957:SF5">
    <property type="entry name" value="PROTEIN-TYROSINE-PHOSPHATASE"/>
    <property type="match status" value="1"/>
</dbReference>
<feature type="domain" description="Fibronectin type-III" evidence="3">
    <location>
        <begin position="793"/>
        <end position="880"/>
    </location>
</feature>
<dbReference type="SMART" id="SM00060">
    <property type="entry name" value="FN3"/>
    <property type="match status" value="12"/>
</dbReference>
<dbReference type="InterPro" id="IPR041201">
    <property type="entry name" value="PTPRJ_TM"/>
</dbReference>
<feature type="domain" description="Fibronectin type-III" evidence="3">
    <location>
        <begin position="371"/>
        <end position="454"/>
    </location>
</feature>
<dbReference type="InterPro" id="IPR003961">
    <property type="entry name" value="FN3_dom"/>
</dbReference>
<feature type="transmembrane region" description="Helical" evidence="2">
    <location>
        <begin position="1119"/>
        <end position="1146"/>
    </location>
</feature>
<accession>A0A8C4TNS7</accession>
<name>A0A8C4TNS7_ERPCA</name>
<keyword evidence="2" id="KW-0472">Membrane</keyword>
<dbReference type="InterPro" id="IPR036116">
    <property type="entry name" value="FN3_sf"/>
</dbReference>
<evidence type="ECO:0000259" key="3">
    <source>
        <dbReference type="PROSITE" id="PS50853"/>
    </source>
</evidence>
<feature type="domain" description="Fibronectin type-III" evidence="3">
    <location>
        <begin position="539"/>
        <end position="620"/>
    </location>
</feature>
<feature type="domain" description="Fibronectin type-III" evidence="3">
    <location>
        <begin position="708"/>
        <end position="792"/>
    </location>
</feature>
<feature type="domain" description="Fibronectin type-III" evidence="3">
    <location>
        <begin position="32"/>
        <end position="115"/>
    </location>
</feature>
<organism evidence="4 5">
    <name type="scientific">Erpetoichthys calabaricus</name>
    <name type="common">Rope fish</name>
    <name type="synonym">Calamoichthys calabaricus</name>
    <dbReference type="NCBI Taxonomy" id="27687"/>
    <lineage>
        <taxon>Eukaryota</taxon>
        <taxon>Metazoa</taxon>
        <taxon>Chordata</taxon>
        <taxon>Craniata</taxon>
        <taxon>Vertebrata</taxon>
        <taxon>Euteleostomi</taxon>
        <taxon>Actinopterygii</taxon>
        <taxon>Polypteriformes</taxon>
        <taxon>Polypteridae</taxon>
        <taxon>Erpetoichthys</taxon>
    </lineage>
</organism>
<evidence type="ECO:0000256" key="1">
    <source>
        <dbReference type="ARBA" id="ARBA00013064"/>
    </source>
</evidence>